<gene>
    <name evidence="2" type="ORF">METD_I1456</name>
</gene>
<dbReference type="EMBL" id="FP103042">
    <property type="protein sequence ID" value="CAX23062.1"/>
    <property type="molecule type" value="Genomic_DNA"/>
</dbReference>
<dbReference type="Proteomes" id="UP000008070">
    <property type="component" value="Chromosome"/>
</dbReference>
<reference evidence="3" key="1">
    <citation type="journal article" date="2009" name="PLoS ONE">
        <title>Methylobacterium genome sequences: a reference blueprint to investigate microbial metabolism of C1 compounds from natural and industrial sources.</title>
        <authorList>
            <person name="Vuilleumier S."/>
            <person name="Chistoserdova L."/>
            <person name="Lee M.-C."/>
            <person name="Bringel F."/>
            <person name="Lajus A."/>
            <person name="Zhou Y."/>
            <person name="Gourion B."/>
            <person name="Barbe V."/>
            <person name="Chang J."/>
            <person name="Cruveiller S."/>
            <person name="Dossat C."/>
            <person name="Gillett W."/>
            <person name="Gruffaz C."/>
            <person name="Haugen E."/>
            <person name="Hourcade E."/>
            <person name="Levy R."/>
            <person name="Mangenot S."/>
            <person name="Muller E."/>
            <person name="Nadalig T."/>
            <person name="Pagni M."/>
            <person name="Penny C."/>
            <person name="Peyraud R."/>
            <person name="Robinson D.G."/>
            <person name="Roche D."/>
            <person name="Rouy Z."/>
            <person name="Saenampechek C."/>
            <person name="Salvignol G."/>
            <person name="Vallenet D."/>
            <person name="Wu Z."/>
            <person name="Marx C.J."/>
            <person name="Vorholt J.A."/>
            <person name="Olson M.V."/>
            <person name="Kaul R."/>
            <person name="Weissenbach J."/>
            <person name="Medigue C."/>
            <person name="Lidstrom M.E."/>
        </authorList>
    </citation>
    <scope>NUCLEOTIDE SEQUENCE [LARGE SCALE GENOMIC DNA]</scope>
    <source>
        <strain evidence="3">DSM 6343 / CIP 106787 / DM4</strain>
    </source>
</reference>
<sequence>MVAVRRGSRNANRYEVEFLTPNHGSSDNDGKPAEMPALGGAAAQPLRILDFLIYEPVRSVLLHGAGANVVVPAPEQYAVHKFIVADRRRDDSLGHLKRDKDVRQVASDLTGILDRASCEATAW</sequence>
<organism evidence="2 3">
    <name type="scientific">Methylorubrum extorquens (strain DSM 6343 / CIP 106787 / DM4)</name>
    <name type="common">Methylobacterium extorquens</name>
    <dbReference type="NCBI Taxonomy" id="661410"/>
    <lineage>
        <taxon>Bacteria</taxon>
        <taxon>Pseudomonadati</taxon>
        <taxon>Pseudomonadota</taxon>
        <taxon>Alphaproteobacteria</taxon>
        <taxon>Hyphomicrobiales</taxon>
        <taxon>Methylobacteriaceae</taxon>
        <taxon>Methylorubrum</taxon>
    </lineage>
</organism>
<name>C7CFY6_METED</name>
<dbReference type="Pfam" id="PF12281">
    <property type="entry name" value="NTP_transf_8"/>
    <property type="match status" value="1"/>
</dbReference>
<feature type="domain" description="Nucleotidyltransferase-like" evidence="1">
    <location>
        <begin position="8"/>
        <end position="106"/>
    </location>
</feature>
<dbReference type="KEGG" id="mdi:METDI1456"/>
<evidence type="ECO:0000259" key="1">
    <source>
        <dbReference type="Pfam" id="PF12281"/>
    </source>
</evidence>
<dbReference type="InterPro" id="IPR058575">
    <property type="entry name" value="NTP_transf_8_dom"/>
</dbReference>
<dbReference type="HOGENOM" id="CLU_2012581_0_0_5"/>
<protein>
    <recommendedName>
        <fullName evidence="1">Nucleotidyltransferase-like domain-containing protein</fullName>
    </recommendedName>
</protein>
<evidence type="ECO:0000313" key="3">
    <source>
        <dbReference type="Proteomes" id="UP000008070"/>
    </source>
</evidence>
<accession>C7CFY6</accession>
<dbReference type="GeneID" id="80803930"/>
<evidence type="ECO:0000313" key="2">
    <source>
        <dbReference type="EMBL" id="CAX23062.1"/>
    </source>
</evidence>
<dbReference type="AlphaFoldDB" id="C7CFY6"/>
<dbReference type="RefSeq" id="WP_015821585.1">
    <property type="nucleotide sequence ID" value="NC_012988.1"/>
</dbReference>
<proteinExistence type="predicted"/>